<feature type="domain" description="N-acetyltransferase" evidence="1">
    <location>
        <begin position="18"/>
        <end position="181"/>
    </location>
</feature>
<dbReference type="InterPro" id="IPR000182">
    <property type="entry name" value="GNAT_dom"/>
</dbReference>
<evidence type="ECO:0000259" key="1">
    <source>
        <dbReference type="PROSITE" id="PS51186"/>
    </source>
</evidence>
<accession>A0A290YZC2</accession>
<dbReference type="KEGG" id="apre:CNX65_01365"/>
<evidence type="ECO:0000313" key="3">
    <source>
        <dbReference type="Proteomes" id="UP000218505"/>
    </source>
</evidence>
<dbReference type="PROSITE" id="PS51186">
    <property type="entry name" value="GNAT"/>
    <property type="match status" value="1"/>
</dbReference>
<sequence>MVNGGIPREDPTNGAGLITVRWPDRHDEPELGRRIWEVLDGAGLKVEQFKLIHRPLTDPVALAETADGRAVGVVRADFRPEPFNERFGELAGLPGPRCLVNQIAVLPTERRSGIGRLLMHETAQEARRRRCTNMALMVDWSTSTAERVAFFKACGLHSLAPERGDDLYGADVETVLKATAPA</sequence>
<keyword evidence="3" id="KW-1185">Reference proteome</keyword>
<dbReference type="Gene3D" id="3.40.630.30">
    <property type="match status" value="1"/>
</dbReference>
<gene>
    <name evidence="2" type="ORF">CNX65_01365</name>
</gene>
<dbReference type="CDD" id="cd04301">
    <property type="entry name" value="NAT_SF"/>
    <property type="match status" value="1"/>
</dbReference>
<dbReference type="GO" id="GO:0016747">
    <property type="term" value="F:acyltransferase activity, transferring groups other than amino-acyl groups"/>
    <property type="evidence" value="ECO:0007669"/>
    <property type="project" value="InterPro"/>
</dbReference>
<evidence type="ECO:0000313" key="2">
    <source>
        <dbReference type="EMBL" id="ATE52102.1"/>
    </source>
</evidence>
<dbReference type="SUPFAM" id="SSF55729">
    <property type="entry name" value="Acyl-CoA N-acyltransferases (Nat)"/>
    <property type="match status" value="1"/>
</dbReference>
<organism evidence="2 3">
    <name type="scientific">Actinosynnema pretiosum</name>
    <dbReference type="NCBI Taxonomy" id="42197"/>
    <lineage>
        <taxon>Bacteria</taxon>
        <taxon>Bacillati</taxon>
        <taxon>Actinomycetota</taxon>
        <taxon>Actinomycetes</taxon>
        <taxon>Pseudonocardiales</taxon>
        <taxon>Pseudonocardiaceae</taxon>
        <taxon>Actinosynnema</taxon>
    </lineage>
</organism>
<dbReference type="Pfam" id="PF00583">
    <property type="entry name" value="Acetyltransf_1"/>
    <property type="match status" value="1"/>
</dbReference>
<dbReference type="Proteomes" id="UP000218505">
    <property type="component" value="Chromosome"/>
</dbReference>
<dbReference type="EMBL" id="CP023445">
    <property type="protein sequence ID" value="ATE52102.1"/>
    <property type="molecule type" value="Genomic_DNA"/>
</dbReference>
<dbReference type="InterPro" id="IPR016181">
    <property type="entry name" value="Acyl_CoA_acyltransferase"/>
</dbReference>
<dbReference type="AlphaFoldDB" id="A0A290YZC2"/>
<reference evidence="2" key="1">
    <citation type="submission" date="2017-09" db="EMBL/GenBank/DDBJ databases">
        <title>Complete Genome Sequence of ansamitocin-producing Bacterium Actinosynnema pretiosum X47.</title>
        <authorList>
            <person name="Cao G."/>
            <person name="Zong G."/>
            <person name="Zhong C."/>
            <person name="Fu J."/>
        </authorList>
    </citation>
    <scope>NUCLEOTIDE SEQUENCE [LARGE SCALE GENOMIC DNA]</scope>
    <source>
        <strain evidence="2">X47</strain>
    </source>
</reference>
<name>A0A290YZC2_9PSEU</name>
<protein>
    <recommendedName>
        <fullName evidence="1">N-acetyltransferase domain-containing protein</fullName>
    </recommendedName>
</protein>
<proteinExistence type="predicted"/>